<dbReference type="Proteomes" id="UP000247696">
    <property type="component" value="Chromosome"/>
</dbReference>
<keyword evidence="1" id="KW-0812">Transmembrane</keyword>
<sequence length="250" mass="25164">MACVTVVDNVTPEVYERPPVSSLRRSRPHRRSAAALLAAVTALAVPTATIAAPTAGAQALVDNLGRPSPEVLDLVENFAAQPGMPAEVGDTLRRLVSFFRGDGEPGVEVPENGPAFTQFGWPTVATECIGGTENAVGTAIAVPGPAPIPLPGVPAGQAAFVFTALGTGPAVASDTTSMQVHWLNVNSGRMGQTPLLPGTMNTGGPGTVNGLADTGPGTVIAVLSGGITTAEENGHADCRFAPTVGLTSVA</sequence>
<dbReference type="EMBL" id="CP024988">
    <property type="protein sequence ID" value="AWT25791.1"/>
    <property type="molecule type" value="Genomic_DNA"/>
</dbReference>
<accession>A0A2Z3YQB7</accession>
<evidence type="ECO:0008006" key="4">
    <source>
        <dbReference type="Google" id="ProtNLM"/>
    </source>
</evidence>
<evidence type="ECO:0000256" key="1">
    <source>
        <dbReference type="SAM" id="Phobius"/>
    </source>
</evidence>
<dbReference type="KEGG" id="cpre:Csp1_09850"/>
<reference evidence="3" key="1">
    <citation type="submission" date="2017-11" db="EMBL/GenBank/DDBJ databases">
        <title>Otitis media/interna in a cat caused by the recently described species Corynebacterium provencense.</title>
        <authorList>
            <person name="Kittl S."/>
            <person name="Brodard I."/>
            <person name="Rychener L."/>
            <person name="Jores J."/>
            <person name="Roosje P."/>
            <person name="Gobeli Brawand S."/>
        </authorList>
    </citation>
    <scope>NUCLEOTIDE SEQUENCE [LARGE SCALE GENOMIC DNA]</scope>
    <source>
        <strain evidence="3">17KM38</strain>
    </source>
</reference>
<keyword evidence="1" id="KW-0472">Membrane</keyword>
<organism evidence="2 3">
    <name type="scientific">Corynebacterium provencense</name>
    <dbReference type="NCBI Taxonomy" id="1737425"/>
    <lineage>
        <taxon>Bacteria</taxon>
        <taxon>Bacillati</taxon>
        <taxon>Actinomycetota</taxon>
        <taxon>Actinomycetes</taxon>
        <taxon>Mycobacteriales</taxon>
        <taxon>Corynebacteriaceae</taxon>
        <taxon>Corynebacterium</taxon>
    </lineage>
</organism>
<protein>
    <recommendedName>
        <fullName evidence="4">Secreted protein</fullName>
    </recommendedName>
</protein>
<feature type="transmembrane region" description="Helical" evidence="1">
    <location>
        <begin position="33"/>
        <end position="52"/>
    </location>
</feature>
<keyword evidence="3" id="KW-1185">Reference proteome</keyword>
<proteinExistence type="predicted"/>
<name>A0A2Z3YQB7_9CORY</name>
<keyword evidence="1" id="KW-1133">Transmembrane helix</keyword>
<dbReference type="STRING" id="1737425.GCA_900049755_00303"/>
<evidence type="ECO:0000313" key="3">
    <source>
        <dbReference type="Proteomes" id="UP000247696"/>
    </source>
</evidence>
<evidence type="ECO:0000313" key="2">
    <source>
        <dbReference type="EMBL" id="AWT25791.1"/>
    </source>
</evidence>
<dbReference type="AlphaFoldDB" id="A0A2Z3YQB7"/>
<gene>
    <name evidence="2" type="ORF">Csp1_09850</name>
</gene>